<dbReference type="Pfam" id="PF03795">
    <property type="entry name" value="YCII"/>
    <property type="match status" value="1"/>
</dbReference>
<dbReference type="Gene3D" id="3.30.70.1060">
    <property type="entry name" value="Dimeric alpha+beta barrel"/>
    <property type="match status" value="1"/>
</dbReference>
<evidence type="ECO:0000313" key="4">
    <source>
        <dbReference type="Proteomes" id="UP000886632"/>
    </source>
</evidence>
<evidence type="ECO:0000259" key="2">
    <source>
        <dbReference type="Pfam" id="PF03795"/>
    </source>
</evidence>
<dbReference type="Proteomes" id="UP000886632">
    <property type="component" value="Unassembled WGS sequence"/>
</dbReference>
<sequence length="129" mass="14331">MPEYLISFNDEWVAEHTPEQIDRKAVASRALIEQMREAGVLRFANGGLDRSTALCSVRAADGEPVFADAPAVERDEYLGGFTVIDVPDDETARHWAGRLAVVLDWPQEVHRFRGPGEGASRPSARDRQL</sequence>
<gene>
    <name evidence="3" type="ORF">IPP00_02915</name>
</gene>
<accession>A0A9D7T693</accession>
<evidence type="ECO:0000256" key="1">
    <source>
        <dbReference type="ARBA" id="ARBA00007689"/>
    </source>
</evidence>
<protein>
    <recommendedName>
        <fullName evidence="2">YCII-related domain-containing protein</fullName>
    </recommendedName>
</protein>
<evidence type="ECO:0000313" key="3">
    <source>
        <dbReference type="EMBL" id="MBL0002975.1"/>
    </source>
</evidence>
<dbReference type="SUPFAM" id="SSF54909">
    <property type="entry name" value="Dimeric alpha+beta barrel"/>
    <property type="match status" value="1"/>
</dbReference>
<proteinExistence type="inferred from homology"/>
<dbReference type="InterPro" id="IPR011008">
    <property type="entry name" value="Dimeric_a/b-barrel"/>
</dbReference>
<organism evidence="3 4">
    <name type="scientific">Candidatus Phosphoribacter hodrii</name>
    <dbReference type="NCBI Taxonomy" id="2953743"/>
    <lineage>
        <taxon>Bacteria</taxon>
        <taxon>Bacillati</taxon>
        <taxon>Actinomycetota</taxon>
        <taxon>Actinomycetes</taxon>
        <taxon>Micrococcales</taxon>
        <taxon>Dermatophilaceae</taxon>
        <taxon>Candidatus Phosphoribacter</taxon>
    </lineage>
</organism>
<dbReference type="EMBL" id="JADKGK010000006">
    <property type="protein sequence ID" value="MBL0002975.1"/>
    <property type="molecule type" value="Genomic_DNA"/>
</dbReference>
<name>A0A9D7T693_9MICO</name>
<comment type="similarity">
    <text evidence="1">Belongs to the YciI family.</text>
</comment>
<feature type="domain" description="YCII-related" evidence="2">
    <location>
        <begin position="21"/>
        <end position="98"/>
    </location>
</feature>
<comment type="caution">
    <text evidence="3">The sequence shown here is derived from an EMBL/GenBank/DDBJ whole genome shotgun (WGS) entry which is preliminary data.</text>
</comment>
<reference evidence="3" key="1">
    <citation type="submission" date="2020-10" db="EMBL/GenBank/DDBJ databases">
        <title>Connecting structure to function with the recovery of over 1000 high-quality activated sludge metagenome-assembled genomes encoding full-length rRNA genes using long-read sequencing.</title>
        <authorList>
            <person name="Singleton C.M."/>
            <person name="Petriglieri F."/>
            <person name="Kristensen J.M."/>
            <person name="Kirkegaard R.H."/>
            <person name="Michaelsen T.Y."/>
            <person name="Andersen M.H."/>
            <person name="Karst S.M."/>
            <person name="Dueholm M.S."/>
            <person name="Nielsen P.H."/>
            <person name="Albertsen M."/>
        </authorList>
    </citation>
    <scope>NUCLEOTIDE SEQUENCE</scope>
    <source>
        <strain evidence="3">Ribe_18-Q3-R11-54_MAXAC.001</strain>
    </source>
</reference>
<dbReference type="InterPro" id="IPR005545">
    <property type="entry name" value="YCII"/>
</dbReference>
<dbReference type="AlphaFoldDB" id="A0A9D7T693"/>